<dbReference type="AlphaFoldDB" id="A0A7W4USG4"/>
<organism evidence="1 2">
    <name type="scientific">Pseudoclavibacter helvolus</name>
    <dbReference type="NCBI Taxonomy" id="255205"/>
    <lineage>
        <taxon>Bacteria</taxon>
        <taxon>Bacillati</taxon>
        <taxon>Actinomycetota</taxon>
        <taxon>Actinomycetes</taxon>
        <taxon>Micrococcales</taxon>
        <taxon>Microbacteriaceae</taxon>
        <taxon>Pseudoclavibacter</taxon>
    </lineage>
</organism>
<keyword evidence="2" id="KW-1185">Reference proteome</keyword>
<dbReference type="EMBL" id="JACHWJ010000012">
    <property type="protein sequence ID" value="MBB2959618.1"/>
    <property type="molecule type" value="Genomic_DNA"/>
</dbReference>
<gene>
    <name evidence="1" type="ORF">FHX72_003787</name>
</gene>
<name>A0A7W4USG4_9MICO</name>
<dbReference type="Proteomes" id="UP000545286">
    <property type="component" value="Unassembled WGS sequence"/>
</dbReference>
<comment type="caution">
    <text evidence="1">The sequence shown here is derived from an EMBL/GenBank/DDBJ whole genome shotgun (WGS) entry which is preliminary data.</text>
</comment>
<proteinExistence type="predicted"/>
<evidence type="ECO:0000313" key="2">
    <source>
        <dbReference type="Proteomes" id="UP000545286"/>
    </source>
</evidence>
<evidence type="ECO:0000313" key="1">
    <source>
        <dbReference type="EMBL" id="MBB2959618.1"/>
    </source>
</evidence>
<protein>
    <submittedName>
        <fullName evidence="1">Uncharacterized protein</fullName>
    </submittedName>
</protein>
<reference evidence="1 2" key="1">
    <citation type="submission" date="2020-08" db="EMBL/GenBank/DDBJ databases">
        <title>Sequencing the genomes of 1000 actinobacteria strains.</title>
        <authorList>
            <person name="Klenk H.-P."/>
        </authorList>
    </citation>
    <scope>NUCLEOTIDE SEQUENCE [LARGE SCALE GENOMIC DNA]</scope>
    <source>
        <strain evidence="1 2">DSM 20419</strain>
    </source>
</reference>
<accession>A0A7W4USG4</accession>
<sequence length="68" mass="7508">MSGRLFVRITTVRAVRLGIVGATIAFLFSLTQPAELRLILNNVRTTRRATPQLAPLPQRAKISEVVHA</sequence>